<comment type="subcellular location">
    <subcellularLocation>
        <location evidence="2">Chromosome</location>
        <location evidence="2">Centromere</location>
    </subcellularLocation>
    <subcellularLocation>
        <location evidence="1">Nucleus</location>
    </subcellularLocation>
</comment>
<dbReference type="PANTHER" id="PTHR14582">
    <property type="entry name" value="INNER KINETOCHORE SUBUNIT MAL2"/>
    <property type="match status" value="1"/>
</dbReference>
<dbReference type="EMBL" id="KZ559171">
    <property type="protein sequence ID" value="PLB34851.1"/>
    <property type="molecule type" value="Genomic_DNA"/>
</dbReference>
<dbReference type="STRING" id="41067.A0A2I2F2J8"/>
<dbReference type="AlphaFoldDB" id="A0A2I2F2J8"/>
<dbReference type="RefSeq" id="XP_024668863.1">
    <property type="nucleotide sequence ID" value="XM_024816883.1"/>
</dbReference>
<evidence type="ECO:0000256" key="6">
    <source>
        <dbReference type="ARBA" id="ARBA00023328"/>
    </source>
</evidence>
<dbReference type="GeneID" id="36524043"/>
<name>A0A2I2F2J8_ASPCN</name>
<evidence type="ECO:0000313" key="9">
    <source>
        <dbReference type="Proteomes" id="UP000234585"/>
    </source>
</evidence>
<gene>
    <name evidence="8" type="ORF">BDW47DRAFT_128656</name>
</gene>
<evidence type="ECO:0008006" key="10">
    <source>
        <dbReference type="Google" id="ProtNLM"/>
    </source>
</evidence>
<evidence type="ECO:0000256" key="7">
    <source>
        <dbReference type="SAM" id="MobiDB-lite"/>
    </source>
</evidence>
<evidence type="ECO:0000256" key="3">
    <source>
        <dbReference type="ARBA" id="ARBA00007321"/>
    </source>
</evidence>
<accession>A0A2I2F2J8</accession>
<dbReference type="OrthoDB" id="10050372at2759"/>
<reference evidence="8 9" key="1">
    <citation type="submission" date="2017-12" db="EMBL/GenBank/DDBJ databases">
        <authorList>
            <consortium name="DOE Joint Genome Institute"/>
            <person name="Haridas S."/>
            <person name="Kjaerbolling I."/>
            <person name="Vesth T.C."/>
            <person name="Frisvad J.C."/>
            <person name="Nybo J.L."/>
            <person name="Theobald S."/>
            <person name="Kuo A."/>
            <person name="Bowyer P."/>
            <person name="Matsuda Y."/>
            <person name="Mondo S."/>
            <person name="Lyhne E.K."/>
            <person name="Kogle M.E."/>
            <person name="Clum A."/>
            <person name="Lipzen A."/>
            <person name="Salamov A."/>
            <person name="Ngan C.Y."/>
            <person name="Daum C."/>
            <person name="Chiniquy J."/>
            <person name="Barry K."/>
            <person name="LaButti K."/>
            <person name="Simmons B.A."/>
            <person name="Magnuson J.K."/>
            <person name="Mortensen U.H."/>
            <person name="Larsen T.O."/>
            <person name="Grigoriev I.V."/>
            <person name="Baker S.E."/>
            <person name="Andersen M.R."/>
            <person name="Nordberg H.P."/>
            <person name="Cantor M.N."/>
            <person name="Hua S.X."/>
        </authorList>
    </citation>
    <scope>NUCLEOTIDE SEQUENCE [LARGE SCALE GENOMIC DNA]</scope>
    <source>
        <strain evidence="8 9">CBS 102.13</strain>
    </source>
</reference>
<dbReference type="InterPro" id="IPR018464">
    <property type="entry name" value="CENP-O"/>
</dbReference>
<feature type="region of interest" description="Disordered" evidence="7">
    <location>
        <begin position="325"/>
        <end position="348"/>
    </location>
</feature>
<dbReference type="GO" id="GO:0005634">
    <property type="term" value="C:nucleus"/>
    <property type="evidence" value="ECO:0007669"/>
    <property type="project" value="UniProtKB-SubCell"/>
</dbReference>
<sequence length="348" mass="38621">MDSPTPTQLEEELDSEIDSIRRELRALKRRKTLLASSLLSSSTLQSHLRRQSSSRALSLTSLDADVSPLVRSANAHTHTNHHRIAFSATAFPFQDPNPSITTTKSPRNLLGIRLDICARNGRFPKPHYILLRHVPSKGEGKRLLRIHRHTIPPFIPLDQLERVYLASSFTARSDHDAPVKHAPPARQDLRGLVREVRAQLVAWQLRLDAIAMLREQIGIVRRDAPEYGDGDSDAQGVWERDVWCEDDGAMTRLVGNELGIVALSPTARDATYVRMAWADGRVGRFKISSRGMIDRAVVIGDQGRDKAMECVLTGRVEGLLERVRGFTPASAPPSTTSPSPSSTTISSR</sequence>
<dbReference type="Pfam" id="PF09496">
    <property type="entry name" value="CENP-O"/>
    <property type="match status" value="1"/>
</dbReference>
<evidence type="ECO:0000256" key="1">
    <source>
        <dbReference type="ARBA" id="ARBA00004123"/>
    </source>
</evidence>
<evidence type="ECO:0000256" key="4">
    <source>
        <dbReference type="ARBA" id="ARBA00022454"/>
    </source>
</evidence>
<keyword evidence="4" id="KW-0158">Chromosome</keyword>
<keyword evidence="5" id="KW-0539">Nucleus</keyword>
<dbReference type="Proteomes" id="UP000234585">
    <property type="component" value="Unassembled WGS sequence"/>
</dbReference>
<dbReference type="PANTHER" id="PTHR14582:SF1">
    <property type="entry name" value="CENTROMERE PROTEIN O"/>
    <property type="match status" value="1"/>
</dbReference>
<keyword evidence="6" id="KW-0137">Centromere</keyword>
<comment type="similarity">
    <text evidence="3">Belongs to the CENP-O/MCM21 family.</text>
</comment>
<protein>
    <recommendedName>
        <fullName evidence="10">Cenp-O kinetochore centromere component-domain-containing protein</fullName>
    </recommendedName>
</protein>
<evidence type="ECO:0000256" key="5">
    <source>
        <dbReference type="ARBA" id="ARBA00023242"/>
    </source>
</evidence>
<keyword evidence="9" id="KW-1185">Reference proteome</keyword>
<evidence type="ECO:0000256" key="2">
    <source>
        <dbReference type="ARBA" id="ARBA00004584"/>
    </source>
</evidence>
<evidence type="ECO:0000313" key="8">
    <source>
        <dbReference type="EMBL" id="PLB34851.1"/>
    </source>
</evidence>
<proteinExistence type="inferred from homology"/>
<organism evidence="8 9">
    <name type="scientific">Aspergillus candidus</name>
    <dbReference type="NCBI Taxonomy" id="41067"/>
    <lineage>
        <taxon>Eukaryota</taxon>
        <taxon>Fungi</taxon>
        <taxon>Dikarya</taxon>
        <taxon>Ascomycota</taxon>
        <taxon>Pezizomycotina</taxon>
        <taxon>Eurotiomycetes</taxon>
        <taxon>Eurotiomycetidae</taxon>
        <taxon>Eurotiales</taxon>
        <taxon>Aspergillaceae</taxon>
        <taxon>Aspergillus</taxon>
        <taxon>Aspergillus subgen. Circumdati</taxon>
    </lineage>
</organism>
<dbReference type="GO" id="GO:0031511">
    <property type="term" value="C:Mis6-Sim4 complex"/>
    <property type="evidence" value="ECO:0007669"/>
    <property type="project" value="TreeGrafter"/>
</dbReference>
<feature type="compositionally biased region" description="Low complexity" evidence="7">
    <location>
        <begin position="327"/>
        <end position="348"/>
    </location>
</feature>